<accession>A0A9N9CY15</accession>
<evidence type="ECO:0000313" key="1">
    <source>
        <dbReference type="EMBL" id="CAG8620327.1"/>
    </source>
</evidence>
<sequence length="113" mass="13358">MSKVSDFIESIKLTDERIKDINHKLVKAFIVCEISWKIIENSFFIELLKTLRESIWNFVIHTSNHHEYLWSLRNLTSERHTKKLLAEEIEYIIDYFGSEKFIAIVTDAGANIQ</sequence>
<reference evidence="1" key="1">
    <citation type="submission" date="2021-06" db="EMBL/GenBank/DDBJ databases">
        <authorList>
            <person name="Kallberg Y."/>
            <person name="Tangrot J."/>
            <person name="Rosling A."/>
        </authorList>
    </citation>
    <scope>NUCLEOTIDE SEQUENCE</scope>
    <source>
        <strain evidence="1">AZ414A</strain>
    </source>
</reference>
<dbReference type="AlphaFoldDB" id="A0A9N9CY15"/>
<proteinExistence type="predicted"/>
<name>A0A9N9CY15_9GLOM</name>
<feature type="non-terminal residue" evidence="1">
    <location>
        <position position="113"/>
    </location>
</feature>
<organism evidence="1 2">
    <name type="scientific">Diversispora eburnea</name>
    <dbReference type="NCBI Taxonomy" id="1213867"/>
    <lineage>
        <taxon>Eukaryota</taxon>
        <taxon>Fungi</taxon>
        <taxon>Fungi incertae sedis</taxon>
        <taxon>Mucoromycota</taxon>
        <taxon>Glomeromycotina</taxon>
        <taxon>Glomeromycetes</taxon>
        <taxon>Diversisporales</taxon>
        <taxon>Diversisporaceae</taxon>
        <taxon>Diversispora</taxon>
    </lineage>
</organism>
<dbReference type="Proteomes" id="UP000789706">
    <property type="component" value="Unassembled WGS sequence"/>
</dbReference>
<protein>
    <submittedName>
        <fullName evidence="1">5013_t:CDS:1</fullName>
    </submittedName>
</protein>
<gene>
    <name evidence="1" type="ORF">DEBURN_LOCUS10342</name>
</gene>
<evidence type="ECO:0000313" key="2">
    <source>
        <dbReference type="Proteomes" id="UP000789706"/>
    </source>
</evidence>
<keyword evidence="2" id="KW-1185">Reference proteome</keyword>
<comment type="caution">
    <text evidence="1">The sequence shown here is derived from an EMBL/GenBank/DDBJ whole genome shotgun (WGS) entry which is preliminary data.</text>
</comment>
<dbReference type="EMBL" id="CAJVPK010002899">
    <property type="protein sequence ID" value="CAG8620327.1"/>
    <property type="molecule type" value="Genomic_DNA"/>
</dbReference>
<dbReference type="OrthoDB" id="2443222at2759"/>